<dbReference type="InterPro" id="IPR050775">
    <property type="entry name" value="FAD-binding_Monooxygenases"/>
</dbReference>
<dbReference type="EMBL" id="BAABHO010000013">
    <property type="protein sequence ID" value="GAA4786191.1"/>
    <property type="molecule type" value="Genomic_DNA"/>
</dbReference>
<name>A0ABP9ATZ7_9PSEU</name>
<evidence type="ECO:0000256" key="3">
    <source>
        <dbReference type="ARBA" id="ARBA00022857"/>
    </source>
</evidence>
<keyword evidence="4" id="KW-0560">Oxidoreductase</keyword>
<evidence type="ECO:0000313" key="7">
    <source>
        <dbReference type="Proteomes" id="UP001500928"/>
    </source>
</evidence>
<dbReference type="SUPFAM" id="SSF51905">
    <property type="entry name" value="FAD/NAD(P)-binding domain"/>
    <property type="match status" value="3"/>
</dbReference>
<evidence type="ECO:0000313" key="6">
    <source>
        <dbReference type="EMBL" id="GAA4786191.1"/>
    </source>
</evidence>
<comment type="caution">
    <text evidence="6">The sequence shown here is derived from an EMBL/GenBank/DDBJ whole genome shotgun (WGS) entry which is preliminary data.</text>
</comment>
<dbReference type="PANTHER" id="PTHR43098">
    <property type="entry name" value="L-ORNITHINE N(5)-MONOOXYGENASE-RELATED"/>
    <property type="match status" value="1"/>
</dbReference>
<dbReference type="Gene3D" id="3.50.50.60">
    <property type="entry name" value="FAD/NAD(P)-binding domain"/>
    <property type="match status" value="2"/>
</dbReference>
<dbReference type="InterPro" id="IPR036188">
    <property type="entry name" value="FAD/NAD-bd_sf"/>
</dbReference>
<reference evidence="7" key="1">
    <citation type="journal article" date="2019" name="Int. J. Syst. Evol. Microbiol.">
        <title>The Global Catalogue of Microorganisms (GCM) 10K type strain sequencing project: providing services to taxonomists for standard genome sequencing and annotation.</title>
        <authorList>
            <consortium name="The Broad Institute Genomics Platform"/>
            <consortium name="The Broad Institute Genome Sequencing Center for Infectious Disease"/>
            <person name="Wu L."/>
            <person name="Ma J."/>
        </authorList>
    </citation>
    <scope>NUCLEOTIDE SEQUENCE [LARGE SCALE GENOMIC DNA]</scope>
    <source>
        <strain evidence="7">JCM 17979</strain>
    </source>
</reference>
<dbReference type="RefSeq" id="WP_345413720.1">
    <property type="nucleotide sequence ID" value="NZ_BAABHO010000013.1"/>
</dbReference>
<keyword evidence="3" id="KW-0521">NADP</keyword>
<proteinExistence type="predicted"/>
<sequence>MSTDLDAIVIGAGFGGIYMLHKLRDQLGLRTRALEKGGGVGGTWYFNRYPGAKSDTEGFVYRYSFDDDLLAEWDWSTRYLDQPDVLAYLEHVVERFDLGRDIQLDTEVTSAVFDEEQDRWVVTTAAGERLTGRYLVTALGLLARTNIPDIPGMDDFAGRLVHTNAWPDDLDLHGKRVGVIGTGSTGTQFIVAAAPQAEHLTVFQRSPQYVVPSGNGPVDPDEVARTKRDFSTIWEQVRGSAVAFGFEESTVPAMEVSAEERERVFQENWDKGNGFRFMFGTFNDIATDPDANAAAAAFIRRKIAEIVDDPETARRLQPTDLYAKRPLCNEGYYETFNRDDVTLVALGETPIERITPRGVRTADGVEHDLDVLVLATGFDAVDGNYRVLDLRGRGGQHIDDHWADGPTSYLGVSVAGFPNMFMILGPNGPFTNLPPSIEAQVDWIGELVRRAEESGARAVEPTQDAEDGWTRTCREIADATLFPQADSWIFGANIPGKRNAVMFYMAGHAAYREQLGQVADAGYEGFVMAGQTASSRSDSS</sequence>
<keyword evidence="2" id="KW-0274">FAD</keyword>
<gene>
    <name evidence="6" type="ORF">GCM10023200_20220</name>
</gene>
<keyword evidence="1" id="KW-0285">Flavoprotein</keyword>
<accession>A0ABP9ATZ7</accession>
<evidence type="ECO:0000256" key="1">
    <source>
        <dbReference type="ARBA" id="ARBA00022630"/>
    </source>
</evidence>
<dbReference type="PANTHER" id="PTHR43098:SF5">
    <property type="entry name" value="DUAL-FUNCTIONAL MONOOXYGENASE_METHYLTRANSFERASE PSOF"/>
    <property type="match status" value="1"/>
</dbReference>
<keyword evidence="7" id="KW-1185">Reference proteome</keyword>
<protein>
    <submittedName>
        <fullName evidence="6">NAD(P)/FAD-dependent oxidoreductase</fullName>
    </submittedName>
</protein>
<feature type="domain" description="FAD/NAD(P)-binding" evidence="5">
    <location>
        <begin position="6"/>
        <end position="209"/>
    </location>
</feature>
<evidence type="ECO:0000259" key="5">
    <source>
        <dbReference type="Pfam" id="PF07992"/>
    </source>
</evidence>
<evidence type="ECO:0000256" key="2">
    <source>
        <dbReference type="ARBA" id="ARBA00022827"/>
    </source>
</evidence>
<dbReference type="Pfam" id="PF07992">
    <property type="entry name" value="Pyr_redox_2"/>
    <property type="match status" value="1"/>
</dbReference>
<organism evidence="6 7">
    <name type="scientific">Actinomycetospora chlora</name>
    <dbReference type="NCBI Taxonomy" id="663608"/>
    <lineage>
        <taxon>Bacteria</taxon>
        <taxon>Bacillati</taxon>
        <taxon>Actinomycetota</taxon>
        <taxon>Actinomycetes</taxon>
        <taxon>Pseudonocardiales</taxon>
        <taxon>Pseudonocardiaceae</taxon>
        <taxon>Actinomycetospora</taxon>
    </lineage>
</organism>
<evidence type="ECO:0000256" key="4">
    <source>
        <dbReference type="ARBA" id="ARBA00023002"/>
    </source>
</evidence>
<dbReference type="Proteomes" id="UP001500928">
    <property type="component" value="Unassembled WGS sequence"/>
</dbReference>
<dbReference type="InterPro" id="IPR023753">
    <property type="entry name" value="FAD/NAD-binding_dom"/>
</dbReference>